<dbReference type="AlphaFoldDB" id="L7CJU0"/>
<dbReference type="RefSeq" id="WP_007336958.1">
    <property type="nucleotide sequence ID" value="NZ_AMWG01000037.1"/>
</dbReference>
<accession>L7CJU0</accession>
<evidence type="ECO:0008006" key="3">
    <source>
        <dbReference type="Google" id="ProtNLM"/>
    </source>
</evidence>
<dbReference type="Proteomes" id="UP000010959">
    <property type="component" value="Unassembled WGS sequence"/>
</dbReference>
<name>L7CJU0_RHOBT</name>
<organism evidence="1 2">
    <name type="scientific">Rhodopirellula baltica SWK14</name>
    <dbReference type="NCBI Taxonomy" id="993516"/>
    <lineage>
        <taxon>Bacteria</taxon>
        <taxon>Pseudomonadati</taxon>
        <taxon>Planctomycetota</taxon>
        <taxon>Planctomycetia</taxon>
        <taxon>Pirellulales</taxon>
        <taxon>Pirellulaceae</taxon>
        <taxon>Rhodopirellula</taxon>
    </lineage>
</organism>
<evidence type="ECO:0000313" key="1">
    <source>
        <dbReference type="EMBL" id="ELP34273.1"/>
    </source>
</evidence>
<dbReference type="EMBL" id="AMWG01000037">
    <property type="protein sequence ID" value="ELP34273.1"/>
    <property type="molecule type" value="Genomic_DNA"/>
</dbReference>
<comment type="caution">
    <text evidence="1">The sequence shown here is derived from an EMBL/GenBank/DDBJ whole genome shotgun (WGS) entry which is preliminary data.</text>
</comment>
<reference evidence="1 2" key="1">
    <citation type="journal article" date="2013" name="Mar. Genomics">
        <title>Expression of sulfatases in Rhodopirellula baltica and the diversity of sulfatases in the genus Rhodopirellula.</title>
        <authorList>
            <person name="Wegner C.E."/>
            <person name="Richter-Heitmann T."/>
            <person name="Klindworth A."/>
            <person name="Klockow C."/>
            <person name="Richter M."/>
            <person name="Achstetter T."/>
            <person name="Glockner F.O."/>
            <person name="Harder J."/>
        </authorList>
    </citation>
    <scope>NUCLEOTIDE SEQUENCE [LARGE SCALE GENOMIC DNA]</scope>
    <source>
        <strain evidence="1 2">SWK14</strain>
    </source>
</reference>
<proteinExistence type="predicted"/>
<protein>
    <recommendedName>
        <fullName evidence="3">Formylmethanofuran dehydrogenase subunit B</fullName>
    </recommendedName>
</protein>
<dbReference type="PATRIC" id="fig|993516.3.peg.1959"/>
<sequence length="363" mass="39223">MSEPSRVVCPLCPLHCDDVVVNADGSVRANGCEIAESAGSLVNQVARTDKATLARIAADKQPIRVITSGVDLVAARQLVQWQSDGVIEVEIESDPSLQAIGTVTRRDGIVAATLSEVVTHADLVWLIGEIDPAWPRLEEKLRLESAVSSATYGKRQVKRWERWTADFAGRMHHAIEHPEATEPGSEFQTRAKHFHESSYAAIVIGPGAFDADEAEMTAAMIARITRRRNESARCVCVTLDPAATLRSVHAWRTNESLASMVSDSETDSTPVIRLVGIGHRMSGDRSVDLQIGGCDPGAEHAKAFMPVSPWTNSMVIRGDGSVTLPLQIPTALSVNSPAVIEQLQKVLPESRTVVPNCSASQRT</sequence>
<evidence type="ECO:0000313" key="2">
    <source>
        <dbReference type="Proteomes" id="UP000010959"/>
    </source>
</evidence>
<gene>
    <name evidence="1" type="ORF">RBSWK_01835</name>
</gene>